<evidence type="ECO:0000313" key="5">
    <source>
        <dbReference type="Proteomes" id="UP001548189"/>
    </source>
</evidence>
<keyword evidence="5" id="KW-1185">Reference proteome</keyword>
<dbReference type="PANTHER" id="PTHR43877:SF5">
    <property type="entry name" value="BLL8307 PROTEIN"/>
    <property type="match status" value="1"/>
</dbReference>
<evidence type="ECO:0000313" key="4">
    <source>
        <dbReference type="EMBL" id="MET1256894.1"/>
    </source>
</evidence>
<proteinExistence type="predicted"/>
<reference evidence="4 5" key="1">
    <citation type="submission" date="2024-06" db="EMBL/GenBank/DDBJ databases">
        <authorList>
            <person name="Li F."/>
        </authorList>
    </citation>
    <scope>NUCLEOTIDE SEQUENCE [LARGE SCALE GENOMIC DNA]</scope>
    <source>
        <strain evidence="4 5">GXAS 311</strain>
    </source>
</reference>
<dbReference type="Gene3D" id="3.40.630.30">
    <property type="match status" value="1"/>
</dbReference>
<dbReference type="InterPro" id="IPR000182">
    <property type="entry name" value="GNAT_dom"/>
</dbReference>
<name>A0ABV2BYA4_9GAMM</name>
<accession>A0ABV2BYA4</accession>
<organism evidence="4 5">
    <name type="scientific">Aliikangiella maris</name>
    <dbReference type="NCBI Taxonomy" id="3162458"/>
    <lineage>
        <taxon>Bacteria</taxon>
        <taxon>Pseudomonadati</taxon>
        <taxon>Pseudomonadota</taxon>
        <taxon>Gammaproteobacteria</taxon>
        <taxon>Oceanospirillales</taxon>
        <taxon>Pleioneaceae</taxon>
        <taxon>Aliikangiella</taxon>
    </lineage>
</organism>
<dbReference type="InterPro" id="IPR050832">
    <property type="entry name" value="Bact_Acetyltransf"/>
</dbReference>
<dbReference type="EMBL" id="JBEVCJ010000030">
    <property type="protein sequence ID" value="MET1256894.1"/>
    <property type="molecule type" value="Genomic_DNA"/>
</dbReference>
<gene>
    <name evidence="4" type="ORF">ABVT43_17260</name>
</gene>
<comment type="caution">
    <text evidence="4">The sequence shown here is derived from an EMBL/GenBank/DDBJ whole genome shotgun (WGS) entry which is preliminary data.</text>
</comment>
<dbReference type="Proteomes" id="UP001548189">
    <property type="component" value="Unassembled WGS sequence"/>
</dbReference>
<evidence type="ECO:0000256" key="1">
    <source>
        <dbReference type="ARBA" id="ARBA00022679"/>
    </source>
</evidence>
<protein>
    <submittedName>
        <fullName evidence="4">GNAT family N-acetyltransferase</fullName>
    </submittedName>
</protein>
<dbReference type="Pfam" id="PF00583">
    <property type="entry name" value="Acetyltransf_1"/>
    <property type="match status" value="1"/>
</dbReference>
<evidence type="ECO:0000256" key="2">
    <source>
        <dbReference type="ARBA" id="ARBA00023315"/>
    </source>
</evidence>
<dbReference type="SUPFAM" id="SSF55729">
    <property type="entry name" value="Acyl-CoA N-acyltransferases (Nat)"/>
    <property type="match status" value="1"/>
</dbReference>
<dbReference type="PANTHER" id="PTHR43877">
    <property type="entry name" value="AMINOALKYLPHOSPHONATE N-ACETYLTRANSFERASE-RELATED-RELATED"/>
    <property type="match status" value="1"/>
</dbReference>
<dbReference type="CDD" id="cd04301">
    <property type="entry name" value="NAT_SF"/>
    <property type="match status" value="1"/>
</dbReference>
<feature type="domain" description="N-acetyltransferase" evidence="3">
    <location>
        <begin position="7"/>
        <end position="155"/>
    </location>
</feature>
<dbReference type="PROSITE" id="PS51186">
    <property type="entry name" value="GNAT"/>
    <property type="match status" value="1"/>
</dbReference>
<dbReference type="InterPro" id="IPR016181">
    <property type="entry name" value="Acyl_CoA_acyltransferase"/>
</dbReference>
<dbReference type="RefSeq" id="WP_353897475.1">
    <property type="nucleotide sequence ID" value="NZ_JBEVCJ010000030.1"/>
</dbReference>
<sequence>MKINFVIAQDDLSDGKIIELLQAHLNEMQQYSPPESIHALDKAAMHSADITFWGARYQNQLIGCGALKQLSPKAGEIKSMKTNPNFLRCGVGASILQHILAEATKRTYQSVSLETGTHAAFDPAVSLYLKNGFVESNPFGSYQREPFSRFYTKQL</sequence>
<keyword evidence="2" id="KW-0012">Acyltransferase</keyword>
<keyword evidence="1" id="KW-0808">Transferase</keyword>
<evidence type="ECO:0000259" key="3">
    <source>
        <dbReference type="PROSITE" id="PS51186"/>
    </source>
</evidence>